<comment type="caution">
    <text evidence="2">The sequence shown here is derived from an EMBL/GenBank/DDBJ whole genome shotgun (WGS) entry which is preliminary data.</text>
</comment>
<feature type="transmembrane region" description="Helical" evidence="1">
    <location>
        <begin position="86"/>
        <end position="106"/>
    </location>
</feature>
<keyword evidence="3" id="KW-1185">Reference proteome</keyword>
<name>A0A9P1H2N2_9PEZI</name>
<feature type="transmembrane region" description="Helical" evidence="1">
    <location>
        <begin position="61"/>
        <end position="80"/>
    </location>
</feature>
<dbReference type="EMBL" id="CALLCH030000011">
    <property type="protein sequence ID" value="CAI4214472.1"/>
    <property type="molecule type" value="Genomic_DNA"/>
</dbReference>
<feature type="transmembrane region" description="Helical" evidence="1">
    <location>
        <begin position="29"/>
        <end position="54"/>
    </location>
</feature>
<keyword evidence="1" id="KW-0812">Transmembrane</keyword>
<evidence type="ECO:0000313" key="3">
    <source>
        <dbReference type="Proteomes" id="UP000838763"/>
    </source>
</evidence>
<evidence type="ECO:0000256" key="1">
    <source>
        <dbReference type="SAM" id="Phobius"/>
    </source>
</evidence>
<reference evidence="2" key="1">
    <citation type="submission" date="2022-11" db="EMBL/GenBank/DDBJ databases">
        <authorList>
            <person name="Scott C."/>
            <person name="Bruce N."/>
        </authorList>
    </citation>
    <scope>NUCLEOTIDE SEQUENCE</scope>
</reference>
<feature type="transmembrane region" description="Helical" evidence="1">
    <location>
        <begin position="7"/>
        <end position="23"/>
    </location>
</feature>
<dbReference type="AlphaFoldDB" id="A0A9P1H2N2"/>
<keyword evidence="1" id="KW-0472">Membrane</keyword>
<gene>
    <name evidence="2" type="ORF">PPNO1_LOCUS4205</name>
</gene>
<protein>
    <submittedName>
        <fullName evidence="2">Uncharacterized protein</fullName>
    </submittedName>
</protein>
<accession>A0A9P1H2N2</accession>
<sequence>MQWLGMLIPIWAVIDLIILVAVHRPPNPAAFWVAVTFLHIVLDLIGVPCALIYIGPLAYQSCPGITVAGFLACSGVHALVALAWPGAYIGGALHLGCAALLSMGWLRCQQSIHSEICFGGGLVYMTPYIRASKPRAYRYG</sequence>
<organism evidence="2 3">
    <name type="scientific">Parascedosporium putredinis</name>
    <dbReference type="NCBI Taxonomy" id="1442378"/>
    <lineage>
        <taxon>Eukaryota</taxon>
        <taxon>Fungi</taxon>
        <taxon>Dikarya</taxon>
        <taxon>Ascomycota</taxon>
        <taxon>Pezizomycotina</taxon>
        <taxon>Sordariomycetes</taxon>
        <taxon>Hypocreomycetidae</taxon>
        <taxon>Microascales</taxon>
        <taxon>Microascaceae</taxon>
        <taxon>Parascedosporium</taxon>
    </lineage>
</organism>
<evidence type="ECO:0000313" key="2">
    <source>
        <dbReference type="EMBL" id="CAI4214472.1"/>
    </source>
</evidence>
<proteinExistence type="predicted"/>
<keyword evidence="1" id="KW-1133">Transmembrane helix</keyword>
<dbReference type="Proteomes" id="UP000838763">
    <property type="component" value="Unassembled WGS sequence"/>
</dbReference>